<dbReference type="Proteomes" id="UP000720508">
    <property type="component" value="Unassembled WGS sequence"/>
</dbReference>
<sequence>QKVAEATRQPFLVLHDLSSANLASAVTFAQQAGIRNVYSVEGAAGPWKSTGHYQFNSNFGGSDAAATQMVTTAAAGGVRVGVHTLSNFIASNDPYVVPAPADKRLTTGRTVKLTRPLAATDTILYADGDSGGGGYVLGHRLRLGDEFVTFSGVSQAGAGEWQFTDVKRAQWGSAAASYPKGTSATRIAENQYGGARGDLPIIDEIATRLATACNTTGIRNISYDGLEEVAWSGWSGQGYAHLVNGVYRRLKSQDGFIAEASNPSSNSWCAQSRVSWGGIGWSDSNYDQVARNVNFYRANYLPLMGGSLPINGDTSKLDVETNLARGASLGVNFGWFETNMKSLSNGSNTTAILAAIKTWNSAIAAGAFTPAQQKLMADQNKHWHLSEVTAAERWSLQEMDEDGNPVGAAQVVEAPKPGFTTPEPPDGRVGELYAFKVTSSTPRTIRYEVTSGKLPAGLSLNKDTGGITGVPTGAGAKNFTITARNSGGVPDAAVRYRLNVATSQTP</sequence>
<keyword evidence="2" id="KW-1185">Reference proteome</keyword>
<name>A0ABS6C8F4_9ACTN</name>
<gene>
    <name evidence="1" type="ORF">KN815_03420</name>
</gene>
<organism evidence="1 2">
    <name type="scientific">Streptomyces niphimycinicus</name>
    <dbReference type="NCBI Taxonomy" id="2842201"/>
    <lineage>
        <taxon>Bacteria</taxon>
        <taxon>Bacillati</taxon>
        <taxon>Actinomycetota</taxon>
        <taxon>Actinomycetes</taxon>
        <taxon>Kitasatosporales</taxon>
        <taxon>Streptomycetaceae</taxon>
        <taxon>Streptomyces</taxon>
    </lineage>
</organism>
<evidence type="ECO:0000313" key="2">
    <source>
        <dbReference type="Proteomes" id="UP000720508"/>
    </source>
</evidence>
<dbReference type="RefSeq" id="WP_216340022.1">
    <property type="nucleotide sequence ID" value="NZ_JAHLEM010000025.1"/>
</dbReference>
<proteinExistence type="predicted"/>
<dbReference type="Pfam" id="PF05345">
    <property type="entry name" value="He_PIG"/>
    <property type="match status" value="1"/>
</dbReference>
<protein>
    <submittedName>
        <fullName evidence="1">Ig domain-containing protein</fullName>
    </submittedName>
</protein>
<reference evidence="1 2" key="1">
    <citation type="submission" date="2021-06" db="EMBL/GenBank/DDBJ databases">
        <authorList>
            <person name="Pan X."/>
        </authorList>
    </citation>
    <scope>NUCLEOTIDE SEQUENCE [LARGE SCALE GENOMIC DNA]</scope>
    <source>
        <strain evidence="1 2">4503</strain>
    </source>
</reference>
<accession>A0ABS6C8F4</accession>
<feature type="non-terminal residue" evidence="1">
    <location>
        <position position="1"/>
    </location>
</feature>
<comment type="caution">
    <text evidence="1">The sequence shown here is derived from an EMBL/GenBank/DDBJ whole genome shotgun (WGS) entry which is preliminary data.</text>
</comment>
<dbReference type="EMBL" id="JAHLEM010000025">
    <property type="protein sequence ID" value="MBU3863181.1"/>
    <property type="molecule type" value="Genomic_DNA"/>
</dbReference>
<evidence type="ECO:0000313" key="1">
    <source>
        <dbReference type="EMBL" id="MBU3863181.1"/>
    </source>
</evidence>